<keyword evidence="6" id="KW-0010">Activator</keyword>
<dbReference type="Pfam" id="PF09748">
    <property type="entry name" value="Med10"/>
    <property type="match status" value="1"/>
</dbReference>
<proteinExistence type="inferred from homology"/>
<evidence type="ECO:0000256" key="5">
    <source>
        <dbReference type="ARBA" id="ARBA00023242"/>
    </source>
</evidence>
<comment type="subcellular location">
    <subcellularLocation>
        <location evidence="1 6">Nucleus</location>
    </subcellularLocation>
</comment>
<evidence type="ECO:0000256" key="3">
    <source>
        <dbReference type="ARBA" id="ARBA00023015"/>
    </source>
</evidence>
<dbReference type="InterPro" id="IPR019145">
    <property type="entry name" value="Mediator_Med10"/>
</dbReference>
<sequence>MNCFDDHLDGCVSQSQRERERAVMDPAHNTSAAEIGGSNGNATVSEDDSKESLDQVINSINKSLVVLHQLHLSLSSSLTPSSQLHLLPRLNSLVSELNSISKLSEKCNIQIPMEVLSLIDDGKNPDEFARDVLNSCVARNQATKGKTDAFKELRKHILEELEETFPDEVDKYREIRATSAAEAKRLAQSQTVLPNGDATVKSDL</sequence>
<evidence type="ECO:0000256" key="4">
    <source>
        <dbReference type="ARBA" id="ARBA00023163"/>
    </source>
</evidence>
<dbReference type="Proteomes" id="UP000823674">
    <property type="component" value="Chromosome A09"/>
</dbReference>
<evidence type="ECO:0000256" key="6">
    <source>
        <dbReference type="RuleBase" id="RU364146"/>
    </source>
</evidence>
<dbReference type="EMBL" id="JADBGQ010000008">
    <property type="protein sequence ID" value="KAG5385498.1"/>
    <property type="molecule type" value="Genomic_DNA"/>
</dbReference>
<keyword evidence="9" id="KW-1185">Reference proteome</keyword>
<evidence type="ECO:0000313" key="8">
    <source>
        <dbReference type="EMBL" id="KAG5385498.1"/>
    </source>
</evidence>
<keyword evidence="4 6" id="KW-0804">Transcription</keyword>
<evidence type="ECO:0000313" key="9">
    <source>
        <dbReference type="Proteomes" id="UP000823674"/>
    </source>
</evidence>
<comment type="function">
    <text evidence="6">Component of the Mediator complex, a coactivator involved in the regulated transcription of nearly all RNA polymerase II-dependent genes. Mediator functions as a bridge to convey information from gene-specific regulatory proteins to the basal RNA polymerase II transcription machinery. Mediator is recruited to promoters by direct interactions with regulatory proteins and serves as a scaffold for the assembly of a functional preinitiation complex with RNA polymerase II and the general transcription factors.</text>
</comment>
<comment type="subunit">
    <text evidence="6">Component of the Mediator complex.</text>
</comment>
<dbReference type="PANTHER" id="PTHR13345">
    <property type="entry name" value="MEDIATOR OF RNA POLYMERASE II TRANSCRIPTION SUBUNIT 10"/>
    <property type="match status" value="1"/>
</dbReference>
<keyword evidence="3 6" id="KW-0805">Transcription regulation</keyword>
<evidence type="ECO:0000256" key="2">
    <source>
        <dbReference type="ARBA" id="ARBA00005389"/>
    </source>
</evidence>
<comment type="caution">
    <text evidence="8">The sequence shown here is derived from an EMBL/GenBank/DDBJ whole genome shotgun (WGS) entry which is preliminary data.</text>
</comment>
<name>A0ABQ7LIY4_BRACM</name>
<protein>
    <recommendedName>
        <fullName evidence="6">Mediator of RNA polymerase II transcription subunit 10</fullName>
    </recommendedName>
    <alternativeName>
        <fullName evidence="6">Mediator complex subunit 10</fullName>
    </alternativeName>
</protein>
<gene>
    <name evidence="8" type="primary">A09p051730.1_BraROA</name>
    <name evidence="6" type="synonym">MED10</name>
    <name evidence="8" type="ORF">IGI04_036968</name>
</gene>
<reference evidence="8 9" key="1">
    <citation type="submission" date="2021-03" db="EMBL/GenBank/DDBJ databases">
        <authorList>
            <person name="King G.J."/>
            <person name="Bancroft I."/>
            <person name="Baten A."/>
            <person name="Bloomfield J."/>
            <person name="Borpatragohain P."/>
            <person name="He Z."/>
            <person name="Irish N."/>
            <person name="Irwin J."/>
            <person name="Liu K."/>
            <person name="Mauleon R.P."/>
            <person name="Moore J."/>
            <person name="Morris R."/>
            <person name="Ostergaard L."/>
            <person name="Wang B."/>
            <person name="Wells R."/>
        </authorList>
    </citation>
    <scope>NUCLEOTIDE SEQUENCE [LARGE SCALE GENOMIC DNA]</scope>
    <source>
        <strain evidence="8">R-o-18</strain>
        <tissue evidence="8">Leaf</tissue>
    </source>
</reference>
<evidence type="ECO:0000256" key="7">
    <source>
        <dbReference type="SAM" id="MobiDB-lite"/>
    </source>
</evidence>
<accession>A0ABQ7LIY4</accession>
<feature type="region of interest" description="Disordered" evidence="7">
    <location>
        <begin position="15"/>
        <end position="50"/>
    </location>
</feature>
<dbReference type="PANTHER" id="PTHR13345:SF14">
    <property type="entry name" value="MEDIATOR OF RNA POLYMERASE II TRANSCRIPTION SUBUNIT 10A-RELATED"/>
    <property type="match status" value="1"/>
</dbReference>
<organism evidence="8 9">
    <name type="scientific">Brassica rapa subsp. trilocularis</name>
    <dbReference type="NCBI Taxonomy" id="1813537"/>
    <lineage>
        <taxon>Eukaryota</taxon>
        <taxon>Viridiplantae</taxon>
        <taxon>Streptophyta</taxon>
        <taxon>Embryophyta</taxon>
        <taxon>Tracheophyta</taxon>
        <taxon>Spermatophyta</taxon>
        <taxon>Magnoliopsida</taxon>
        <taxon>eudicotyledons</taxon>
        <taxon>Gunneridae</taxon>
        <taxon>Pentapetalae</taxon>
        <taxon>rosids</taxon>
        <taxon>malvids</taxon>
        <taxon>Brassicales</taxon>
        <taxon>Brassicaceae</taxon>
        <taxon>Brassiceae</taxon>
        <taxon>Brassica</taxon>
    </lineage>
</organism>
<comment type="similarity">
    <text evidence="2 6">Belongs to the Mediator complex subunit 10 family.</text>
</comment>
<keyword evidence="5 6" id="KW-0539">Nucleus</keyword>
<evidence type="ECO:0000256" key="1">
    <source>
        <dbReference type="ARBA" id="ARBA00004123"/>
    </source>
</evidence>